<dbReference type="SUPFAM" id="SSF46785">
    <property type="entry name" value="Winged helix' DNA-binding domain"/>
    <property type="match status" value="1"/>
</dbReference>
<gene>
    <name evidence="12" type="primary">FOXJ1</name>
    <name evidence="12" type="ORF">Anas_06499</name>
</gene>
<dbReference type="GO" id="GO:0005634">
    <property type="term" value="C:nucleus"/>
    <property type="evidence" value="ECO:0007669"/>
    <property type="project" value="UniProtKB-SubCell"/>
</dbReference>
<reference evidence="12 13" key="1">
    <citation type="journal article" date="2019" name="PLoS Biol.">
        <title>Sex chromosomes control vertical transmission of feminizing Wolbachia symbionts in an isopod.</title>
        <authorList>
            <person name="Becking T."/>
            <person name="Chebbi M.A."/>
            <person name="Giraud I."/>
            <person name="Moumen B."/>
            <person name="Laverre T."/>
            <person name="Caubet Y."/>
            <person name="Peccoud J."/>
            <person name="Gilbert C."/>
            <person name="Cordaux R."/>
        </authorList>
    </citation>
    <scope>NUCLEOTIDE SEQUENCE [LARGE SCALE GENOMIC DNA]</scope>
    <source>
        <strain evidence="12">ANa2</strain>
        <tissue evidence="12">Whole body excluding digestive tract and cuticle</tissue>
    </source>
</reference>
<dbReference type="FunFam" id="1.10.10.10:FF:000030">
    <property type="entry name" value="Forkhead box protein K2"/>
    <property type="match status" value="1"/>
</dbReference>
<keyword evidence="4 9" id="KW-0238">DNA-binding</keyword>
<organism evidence="12 13">
    <name type="scientific">Armadillidium nasatum</name>
    <dbReference type="NCBI Taxonomy" id="96803"/>
    <lineage>
        <taxon>Eukaryota</taxon>
        <taxon>Metazoa</taxon>
        <taxon>Ecdysozoa</taxon>
        <taxon>Arthropoda</taxon>
        <taxon>Crustacea</taxon>
        <taxon>Multicrustacea</taxon>
        <taxon>Malacostraca</taxon>
        <taxon>Eumalacostraca</taxon>
        <taxon>Peracarida</taxon>
        <taxon>Isopoda</taxon>
        <taxon>Oniscidea</taxon>
        <taxon>Crinocheta</taxon>
        <taxon>Armadillidiidae</taxon>
        <taxon>Armadillidium</taxon>
    </lineage>
</organism>
<dbReference type="OrthoDB" id="691130at2759"/>
<evidence type="ECO:0000256" key="3">
    <source>
        <dbReference type="ARBA" id="ARBA00023015"/>
    </source>
</evidence>
<dbReference type="CDD" id="cd20023">
    <property type="entry name" value="FH_FOXJ1"/>
    <property type="match status" value="1"/>
</dbReference>
<dbReference type="GO" id="GO:0030030">
    <property type="term" value="P:cell projection organization"/>
    <property type="evidence" value="ECO:0007669"/>
    <property type="project" value="UniProtKB-KW"/>
</dbReference>
<feature type="compositionally biased region" description="Polar residues" evidence="10">
    <location>
        <begin position="111"/>
        <end position="120"/>
    </location>
</feature>
<keyword evidence="13" id="KW-1185">Reference proteome</keyword>
<sequence>MVENIFVIKMSTLFQVDKLGLDPNINQLHAVSNILLKYRQRTLENTSEHSNIPASKASNTSTDKILSVETLTPAPNPGSDDLTPLSWLQSLDMGGVVPHLAAPPTPPASPISNQNSSSEGSYHEPPPPPPPEKIDYSVDGSVKPPYSYATLIGMAMKENDNKMTLSAIYKWIKEHFIFYKTADQSWQNSIRHNLSLNKCFIKVARSKDEPGKGGFWKLDPEYADSLVDGVFKKRRPSKSTAPPATKSKRKKIFPYSHQTQVETQKQKDMEELMRQKEQDEAVRSLLQPVQASYMPPPTDKPPSISAMYIHQDMSDQVNPTSSLLVDEGGNPLKEDFVWSSILGDEGGPDECWQLSSQEVVTDLTQSGDPSTYQVTINEDYDDILCEEYARTLEINENDNILMNMEGSPQELIELHDLEGNLSTLTTLEPVAPVVVQQVNPQSCWTQSHRWEETKSLSYLEANLDFDKLIDLDVI</sequence>
<proteinExistence type="inferred from homology"/>
<keyword evidence="3" id="KW-0805">Transcription regulation</keyword>
<dbReference type="GO" id="GO:0000981">
    <property type="term" value="F:DNA-binding transcription factor activity, RNA polymerase II-specific"/>
    <property type="evidence" value="ECO:0007669"/>
    <property type="project" value="TreeGrafter"/>
</dbReference>
<dbReference type="GO" id="GO:0000978">
    <property type="term" value="F:RNA polymerase II cis-regulatory region sequence-specific DNA binding"/>
    <property type="evidence" value="ECO:0007669"/>
    <property type="project" value="TreeGrafter"/>
</dbReference>
<evidence type="ECO:0000256" key="5">
    <source>
        <dbReference type="ARBA" id="ARBA00023159"/>
    </source>
</evidence>
<evidence type="ECO:0000256" key="7">
    <source>
        <dbReference type="ARBA" id="ARBA00023242"/>
    </source>
</evidence>
<protein>
    <submittedName>
        <fullName evidence="12">Forkhead box protein J1</fullName>
    </submittedName>
</protein>
<comment type="similarity">
    <text evidence="8">Belongs to the FOXJ1 family.</text>
</comment>
<dbReference type="PROSITE" id="PS00658">
    <property type="entry name" value="FORK_HEAD_2"/>
    <property type="match status" value="1"/>
</dbReference>
<evidence type="ECO:0000256" key="10">
    <source>
        <dbReference type="SAM" id="MobiDB-lite"/>
    </source>
</evidence>
<dbReference type="InterPro" id="IPR036388">
    <property type="entry name" value="WH-like_DNA-bd_sf"/>
</dbReference>
<dbReference type="PANTHER" id="PTHR46805:SF1">
    <property type="entry name" value="FORKHEAD BOX PROTEIN J1"/>
    <property type="match status" value="1"/>
</dbReference>
<comment type="subcellular location">
    <subcellularLocation>
        <location evidence="1 9">Nucleus</location>
    </subcellularLocation>
</comment>
<evidence type="ECO:0000256" key="8">
    <source>
        <dbReference type="ARBA" id="ARBA00034770"/>
    </source>
</evidence>
<name>A0A5N5SKL6_9CRUS</name>
<dbReference type="InterPro" id="IPR030456">
    <property type="entry name" value="TF_fork_head_CS_2"/>
</dbReference>
<dbReference type="Gene3D" id="1.10.10.10">
    <property type="entry name" value="Winged helix-like DNA-binding domain superfamily/Winged helix DNA-binding domain"/>
    <property type="match status" value="1"/>
</dbReference>
<dbReference type="PRINTS" id="PR00053">
    <property type="entry name" value="FORKHEAD"/>
</dbReference>
<evidence type="ECO:0000256" key="2">
    <source>
        <dbReference type="ARBA" id="ARBA00022794"/>
    </source>
</evidence>
<dbReference type="InterPro" id="IPR036390">
    <property type="entry name" value="WH_DNA-bd_sf"/>
</dbReference>
<dbReference type="InterPro" id="IPR047512">
    <property type="entry name" value="FH_FOXJ1"/>
</dbReference>
<evidence type="ECO:0000256" key="6">
    <source>
        <dbReference type="ARBA" id="ARBA00023163"/>
    </source>
</evidence>
<keyword evidence="6" id="KW-0804">Transcription</keyword>
<dbReference type="Pfam" id="PF00250">
    <property type="entry name" value="Forkhead"/>
    <property type="match status" value="1"/>
</dbReference>
<feature type="region of interest" description="Disordered" evidence="10">
    <location>
        <begin position="98"/>
        <end position="139"/>
    </location>
</feature>
<accession>A0A5N5SKL6</accession>
<dbReference type="PROSITE" id="PS00657">
    <property type="entry name" value="FORK_HEAD_1"/>
    <property type="match status" value="1"/>
</dbReference>
<dbReference type="InterPro" id="IPR001766">
    <property type="entry name" value="Fork_head_dom"/>
</dbReference>
<dbReference type="InterPro" id="IPR018122">
    <property type="entry name" value="TF_fork_head_CS_1"/>
</dbReference>
<evidence type="ECO:0000256" key="4">
    <source>
        <dbReference type="ARBA" id="ARBA00023125"/>
    </source>
</evidence>
<keyword evidence="2" id="KW-0970">Cilium biogenesis/degradation</keyword>
<dbReference type="InterPro" id="IPR047513">
    <property type="entry name" value="FOXJ1"/>
</dbReference>
<dbReference type="PROSITE" id="PS50039">
    <property type="entry name" value="FORK_HEAD_3"/>
    <property type="match status" value="1"/>
</dbReference>
<evidence type="ECO:0000313" key="12">
    <source>
        <dbReference type="EMBL" id="KAB7494149.1"/>
    </source>
</evidence>
<keyword evidence="5" id="KW-0010">Activator</keyword>
<dbReference type="PANTHER" id="PTHR46805">
    <property type="entry name" value="FORKHEAD BOX PROTEIN J1"/>
    <property type="match status" value="1"/>
</dbReference>
<feature type="domain" description="Fork-head" evidence="11">
    <location>
        <begin position="143"/>
        <end position="236"/>
    </location>
</feature>
<dbReference type="Proteomes" id="UP000326759">
    <property type="component" value="Unassembled WGS sequence"/>
</dbReference>
<feature type="DNA-binding region" description="Fork-head" evidence="9">
    <location>
        <begin position="143"/>
        <end position="236"/>
    </location>
</feature>
<evidence type="ECO:0000313" key="13">
    <source>
        <dbReference type="Proteomes" id="UP000326759"/>
    </source>
</evidence>
<dbReference type="SMART" id="SM00339">
    <property type="entry name" value="FH"/>
    <property type="match status" value="1"/>
</dbReference>
<evidence type="ECO:0000256" key="9">
    <source>
        <dbReference type="PROSITE-ProRule" id="PRU00089"/>
    </source>
</evidence>
<keyword evidence="7 9" id="KW-0539">Nucleus</keyword>
<evidence type="ECO:0000259" key="11">
    <source>
        <dbReference type="PROSITE" id="PS50039"/>
    </source>
</evidence>
<dbReference type="AlphaFoldDB" id="A0A5N5SKL6"/>
<dbReference type="EMBL" id="SEYY01024400">
    <property type="protein sequence ID" value="KAB7494149.1"/>
    <property type="molecule type" value="Genomic_DNA"/>
</dbReference>
<comment type="caution">
    <text evidence="12">The sequence shown here is derived from an EMBL/GenBank/DDBJ whole genome shotgun (WGS) entry which is preliminary data.</text>
</comment>
<evidence type="ECO:0000256" key="1">
    <source>
        <dbReference type="ARBA" id="ARBA00004123"/>
    </source>
</evidence>